<organism evidence="1 2">
    <name type="scientific">Geoanaerobacter pelophilus</name>
    <dbReference type="NCBI Taxonomy" id="60036"/>
    <lineage>
        <taxon>Bacteria</taxon>
        <taxon>Pseudomonadati</taxon>
        <taxon>Thermodesulfobacteriota</taxon>
        <taxon>Desulfuromonadia</taxon>
        <taxon>Geobacterales</taxon>
        <taxon>Geobacteraceae</taxon>
        <taxon>Geoanaerobacter</taxon>
    </lineage>
</organism>
<sequence>MSGLVQSFQQKGLGDTISSWIGTGQNWSISPEQIEEGLGSERIQNLAAKAGMSTEEVTAKLSELLPTMIDKITPDGLVPEGGLLDKGLEFLKSKLS</sequence>
<dbReference type="Proteomes" id="UP000194153">
    <property type="component" value="Unassembled WGS sequence"/>
</dbReference>
<dbReference type="Pfam" id="PF20159">
    <property type="entry name" value="YidB"/>
    <property type="match status" value="1"/>
</dbReference>
<dbReference type="Gene3D" id="1.10.10.690">
    <property type="entry name" value="YidB-like"/>
    <property type="match status" value="1"/>
</dbReference>
<evidence type="ECO:0000313" key="2">
    <source>
        <dbReference type="Proteomes" id="UP000194153"/>
    </source>
</evidence>
<dbReference type="EMBL" id="BDQG01000001">
    <property type="protein sequence ID" value="GAW67021.1"/>
    <property type="molecule type" value="Genomic_DNA"/>
</dbReference>
<comment type="caution">
    <text evidence="1">The sequence shown here is derived from an EMBL/GenBank/DDBJ whole genome shotgun (WGS) entry which is preliminary data.</text>
</comment>
<evidence type="ECO:0000313" key="1">
    <source>
        <dbReference type="EMBL" id="GAW67021.1"/>
    </source>
</evidence>
<reference evidence="1 2" key="1">
    <citation type="submission" date="2017-04" db="EMBL/GenBank/DDBJ databases">
        <authorList>
            <consortium name="Geobacter pelophilus Genome Sequencing"/>
            <person name="Aoyagi T."/>
            <person name="Koike H."/>
            <person name="Hori T."/>
        </authorList>
    </citation>
    <scope>NUCLEOTIDE SEQUENCE [LARGE SCALE GENOMIC DNA]</scope>
    <source>
        <strain evidence="1 2">Drf2</strain>
    </source>
</reference>
<dbReference type="InterPro" id="IPR027405">
    <property type="entry name" value="YidB-like"/>
</dbReference>
<dbReference type="InterPro" id="IPR045372">
    <property type="entry name" value="YidB"/>
</dbReference>
<evidence type="ECO:0008006" key="3">
    <source>
        <dbReference type="Google" id="ProtNLM"/>
    </source>
</evidence>
<proteinExistence type="predicted"/>
<protein>
    <recommendedName>
        <fullName evidence="3">DUF937 domain-containing protein</fullName>
    </recommendedName>
</protein>
<gene>
    <name evidence="1" type="ORF">GPEL0_01f2630</name>
</gene>
<dbReference type="SUPFAM" id="SSF140804">
    <property type="entry name" value="YidB-like"/>
    <property type="match status" value="1"/>
</dbReference>
<name>A0ABQ0MLE8_9BACT</name>
<reference evidence="2" key="2">
    <citation type="submission" date="2017-05" db="EMBL/GenBank/DDBJ databases">
        <title>Draft genome sequence of Geobacter pelophilus, a iron(III)-reducing bacteria.</title>
        <authorList>
            <person name="Aoyagi T."/>
            <person name="Koike H."/>
            <person name="Morita T."/>
            <person name="Sato Y."/>
            <person name="Habe H."/>
            <person name="Hori T."/>
        </authorList>
    </citation>
    <scope>NUCLEOTIDE SEQUENCE [LARGE SCALE GENOMIC DNA]</scope>
    <source>
        <strain evidence="2">Drf2</strain>
    </source>
</reference>
<keyword evidence="2" id="KW-1185">Reference proteome</keyword>
<accession>A0ABQ0MLE8</accession>